<dbReference type="Proteomes" id="UP000838756">
    <property type="component" value="Unassembled WGS sequence"/>
</dbReference>
<evidence type="ECO:0000313" key="1">
    <source>
        <dbReference type="EMBL" id="CAH2243247.1"/>
    </source>
</evidence>
<gene>
    <name evidence="1" type="primary">jg21423</name>
    <name evidence="1" type="ORF">PAEG_LOCUS19415</name>
</gene>
<proteinExistence type="predicted"/>
<keyword evidence="2" id="KW-1185">Reference proteome</keyword>
<comment type="caution">
    <text evidence="1">The sequence shown here is derived from an EMBL/GenBank/DDBJ whole genome shotgun (WGS) entry which is preliminary data.</text>
</comment>
<accession>A0A8S4RWP0</accession>
<dbReference type="OrthoDB" id="20865at2759"/>
<dbReference type="PANTHER" id="PTHR31058:SF2">
    <property type="entry name" value="ZINC FINGER C4H2 DOMAIN-CONTAINING PROTEIN"/>
    <property type="match status" value="1"/>
</dbReference>
<dbReference type="PANTHER" id="PTHR31058">
    <property type="entry name" value="ZINC FINGER C4H2 DOMAIN-CONTAINING PROTEIN"/>
    <property type="match status" value="1"/>
</dbReference>
<dbReference type="GO" id="GO:0045666">
    <property type="term" value="P:positive regulation of neuron differentiation"/>
    <property type="evidence" value="ECO:0007669"/>
    <property type="project" value="TreeGrafter"/>
</dbReference>
<evidence type="ECO:0000313" key="2">
    <source>
        <dbReference type="Proteomes" id="UP000838756"/>
    </source>
</evidence>
<protein>
    <submittedName>
        <fullName evidence="1">Jg21423 protein</fullName>
    </submittedName>
</protein>
<dbReference type="InterPro" id="IPR018482">
    <property type="entry name" value="Znf-C4H2"/>
</dbReference>
<reference evidence="1" key="1">
    <citation type="submission" date="2022-03" db="EMBL/GenBank/DDBJ databases">
        <authorList>
            <person name="Lindestad O."/>
        </authorList>
    </citation>
    <scope>NUCLEOTIDE SEQUENCE</scope>
</reference>
<dbReference type="GO" id="GO:0005634">
    <property type="term" value="C:nucleus"/>
    <property type="evidence" value="ECO:0007669"/>
    <property type="project" value="TreeGrafter"/>
</dbReference>
<sequence>MTAENEREIYHKLEAMKEIRNKTITLERLKRSILSEVRSGDQEGRCLAQYKREMELLQQEKMSHVEELRQIHADINAVSRPLCTKGAFPQFGSIPA</sequence>
<dbReference type="AlphaFoldDB" id="A0A8S4RWP0"/>
<dbReference type="Pfam" id="PF10146">
    <property type="entry name" value="zf-C4H2"/>
    <property type="match status" value="1"/>
</dbReference>
<organism evidence="1 2">
    <name type="scientific">Pararge aegeria aegeria</name>
    <dbReference type="NCBI Taxonomy" id="348720"/>
    <lineage>
        <taxon>Eukaryota</taxon>
        <taxon>Metazoa</taxon>
        <taxon>Ecdysozoa</taxon>
        <taxon>Arthropoda</taxon>
        <taxon>Hexapoda</taxon>
        <taxon>Insecta</taxon>
        <taxon>Pterygota</taxon>
        <taxon>Neoptera</taxon>
        <taxon>Endopterygota</taxon>
        <taxon>Lepidoptera</taxon>
        <taxon>Glossata</taxon>
        <taxon>Ditrysia</taxon>
        <taxon>Papilionoidea</taxon>
        <taxon>Nymphalidae</taxon>
        <taxon>Satyrinae</taxon>
        <taxon>Satyrini</taxon>
        <taxon>Parargina</taxon>
        <taxon>Pararge</taxon>
    </lineage>
</organism>
<dbReference type="EMBL" id="CAKXAJ010025726">
    <property type="protein sequence ID" value="CAH2243247.1"/>
    <property type="molecule type" value="Genomic_DNA"/>
</dbReference>
<name>A0A8S4RWP0_9NEOP</name>